<dbReference type="AlphaFoldDB" id="A0A5C3KXX8"/>
<dbReference type="GO" id="GO:0000398">
    <property type="term" value="P:mRNA splicing, via spliceosome"/>
    <property type="evidence" value="ECO:0007669"/>
    <property type="project" value="UniProtKB-UniRule"/>
</dbReference>
<organism evidence="9 10">
    <name type="scientific">Coprinopsis marcescibilis</name>
    <name type="common">Agaric fungus</name>
    <name type="synonym">Psathyrella marcescibilis</name>
    <dbReference type="NCBI Taxonomy" id="230819"/>
    <lineage>
        <taxon>Eukaryota</taxon>
        <taxon>Fungi</taxon>
        <taxon>Dikarya</taxon>
        <taxon>Basidiomycota</taxon>
        <taxon>Agaricomycotina</taxon>
        <taxon>Agaricomycetes</taxon>
        <taxon>Agaricomycetidae</taxon>
        <taxon>Agaricales</taxon>
        <taxon>Agaricineae</taxon>
        <taxon>Psathyrellaceae</taxon>
        <taxon>Coprinopsis</taxon>
    </lineage>
</organism>
<evidence type="ECO:0000256" key="2">
    <source>
        <dbReference type="ARBA" id="ARBA00006164"/>
    </source>
</evidence>
<dbReference type="InterPro" id="IPR005037">
    <property type="entry name" value="PRP38"/>
</dbReference>
<comment type="similarity">
    <text evidence="2 7">Belongs to the PRP38 family.</text>
</comment>
<name>A0A5C3KXX8_COPMA</name>
<feature type="compositionally biased region" description="Basic residues" evidence="8">
    <location>
        <begin position="198"/>
        <end position="211"/>
    </location>
</feature>
<feature type="region of interest" description="Disordered" evidence="8">
    <location>
        <begin position="179"/>
        <end position="279"/>
    </location>
</feature>
<evidence type="ECO:0000313" key="10">
    <source>
        <dbReference type="Proteomes" id="UP000307440"/>
    </source>
</evidence>
<dbReference type="OrthoDB" id="190958at2759"/>
<comment type="function">
    <text evidence="7">Required for pre-mRNA splicing.</text>
</comment>
<feature type="compositionally biased region" description="Low complexity" evidence="8">
    <location>
        <begin position="236"/>
        <end position="272"/>
    </location>
</feature>
<evidence type="ECO:0000256" key="4">
    <source>
        <dbReference type="ARBA" id="ARBA00022728"/>
    </source>
</evidence>
<keyword evidence="6 7" id="KW-0539">Nucleus</keyword>
<evidence type="ECO:0000256" key="7">
    <source>
        <dbReference type="RuleBase" id="RU367025"/>
    </source>
</evidence>
<evidence type="ECO:0000256" key="6">
    <source>
        <dbReference type="ARBA" id="ARBA00023242"/>
    </source>
</evidence>
<evidence type="ECO:0000256" key="1">
    <source>
        <dbReference type="ARBA" id="ARBA00004123"/>
    </source>
</evidence>
<keyword evidence="5 7" id="KW-0508">mRNA splicing</keyword>
<proteinExistence type="inferred from homology"/>
<keyword evidence="10" id="KW-1185">Reference proteome</keyword>
<dbReference type="PANTHER" id="PTHR23142">
    <property type="entry name" value="PRE-MRNA-SPLICING FACTOR 38A-RELATED"/>
    <property type="match status" value="1"/>
</dbReference>
<dbReference type="GO" id="GO:0005681">
    <property type="term" value="C:spliceosomal complex"/>
    <property type="evidence" value="ECO:0007669"/>
    <property type="project" value="UniProtKB-KW"/>
</dbReference>
<protein>
    <recommendedName>
        <fullName evidence="7">Pre-mRNA-splicing factor 38</fullName>
    </recommendedName>
</protein>
<reference evidence="9 10" key="1">
    <citation type="journal article" date="2019" name="Nat. Ecol. Evol.">
        <title>Megaphylogeny resolves global patterns of mushroom evolution.</title>
        <authorList>
            <person name="Varga T."/>
            <person name="Krizsan K."/>
            <person name="Foldi C."/>
            <person name="Dima B."/>
            <person name="Sanchez-Garcia M."/>
            <person name="Sanchez-Ramirez S."/>
            <person name="Szollosi G.J."/>
            <person name="Szarkandi J.G."/>
            <person name="Papp V."/>
            <person name="Albert L."/>
            <person name="Andreopoulos W."/>
            <person name="Angelini C."/>
            <person name="Antonin V."/>
            <person name="Barry K.W."/>
            <person name="Bougher N.L."/>
            <person name="Buchanan P."/>
            <person name="Buyck B."/>
            <person name="Bense V."/>
            <person name="Catcheside P."/>
            <person name="Chovatia M."/>
            <person name="Cooper J."/>
            <person name="Damon W."/>
            <person name="Desjardin D."/>
            <person name="Finy P."/>
            <person name="Geml J."/>
            <person name="Haridas S."/>
            <person name="Hughes K."/>
            <person name="Justo A."/>
            <person name="Karasinski D."/>
            <person name="Kautmanova I."/>
            <person name="Kiss B."/>
            <person name="Kocsube S."/>
            <person name="Kotiranta H."/>
            <person name="LaButti K.M."/>
            <person name="Lechner B.E."/>
            <person name="Liimatainen K."/>
            <person name="Lipzen A."/>
            <person name="Lukacs Z."/>
            <person name="Mihaltcheva S."/>
            <person name="Morgado L.N."/>
            <person name="Niskanen T."/>
            <person name="Noordeloos M.E."/>
            <person name="Ohm R.A."/>
            <person name="Ortiz-Santana B."/>
            <person name="Ovrebo C."/>
            <person name="Racz N."/>
            <person name="Riley R."/>
            <person name="Savchenko A."/>
            <person name="Shiryaev A."/>
            <person name="Soop K."/>
            <person name="Spirin V."/>
            <person name="Szebenyi C."/>
            <person name="Tomsovsky M."/>
            <person name="Tulloss R.E."/>
            <person name="Uehling J."/>
            <person name="Grigoriev I.V."/>
            <person name="Vagvolgyi C."/>
            <person name="Papp T."/>
            <person name="Martin F.M."/>
            <person name="Miettinen O."/>
            <person name="Hibbett D.S."/>
            <person name="Nagy L.G."/>
        </authorList>
    </citation>
    <scope>NUCLEOTIDE SEQUENCE [LARGE SCALE GENOMIC DNA]</scope>
    <source>
        <strain evidence="9 10">CBS 121175</strain>
    </source>
</reference>
<evidence type="ECO:0000313" key="9">
    <source>
        <dbReference type="EMBL" id="TFK25020.1"/>
    </source>
</evidence>
<dbReference type="EMBL" id="ML210191">
    <property type="protein sequence ID" value="TFK25020.1"/>
    <property type="molecule type" value="Genomic_DNA"/>
</dbReference>
<gene>
    <name evidence="9" type="ORF">FA15DRAFT_618425</name>
</gene>
<keyword evidence="3 7" id="KW-0507">mRNA processing</keyword>
<comment type="subcellular location">
    <subcellularLocation>
        <location evidence="1 7">Nucleus</location>
    </subcellularLocation>
</comment>
<feature type="compositionally biased region" description="Low complexity" evidence="8">
    <location>
        <begin position="212"/>
        <end position="222"/>
    </location>
</feature>
<evidence type="ECO:0000256" key="8">
    <source>
        <dbReference type="SAM" id="MobiDB-lite"/>
    </source>
</evidence>
<dbReference type="STRING" id="230819.A0A5C3KXX8"/>
<evidence type="ECO:0000256" key="3">
    <source>
        <dbReference type="ARBA" id="ARBA00022664"/>
    </source>
</evidence>
<dbReference type="Pfam" id="PF03371">
    <property type="entry name" value="PRP38"/>
    <property type="match status" value="1"/>
</dbReference>
<keyword evidence="4 7" id="KW-0747">Spliceosome</keyword>
<dbReference type="Proteomes" id="UP000307440">
    <property type="component" value="Unassembled WGS sequence"/>
</dbReference>
<sequence>MANTTVHGAKSIHGQNPQFLVETVIRNRIYDSSFWKEHCFALTAETIIDKALELKYIGGVYGNQRPTEFVCLLLKLLQIQPEKEILVEYLRADEFKYLRALAALYIRMTFAAVEVYELLEPLLKDYRKIRQRSMAGYTLTFIDEFVYALLTEERVCDLILPRMAKRQILEENGDIGPRKSRLLNAMEGKSDSGSRNSSRSRSRSSGRRSRSASRASKSPSRRSPSESRSHSRSRSRSVSSAGSRYVSRSPSRSRSRSGSPFRSRSRSISPDRMQVDEKD</sequence>
<accession>A0A5C3KXX8</accession>
<evidence type="ECO:0000256" key="5">
    <source>
        <dbReference type="ARBA" id="ARBA00023187"/>
    </source>
</evidence>